<name>A0A0M2K9H7_9MYCO</name>
<dbReference type="OrthoDB" id="4722957at2"/>
<evidence type="ECO:0000313" key="1">
    <source>
        <dbReference type="EMBL" id="KKF03899.1"/>
    </source>
</evidence>
<comment type="caution">
    <text evidence="1">The sequence shown here is derived from an EMBL/GenBank/DDBJ whole genome shotgun (WGS) entry which is preliminary data.</text>
</comment>
<dbReference type="PATRIC" id="fig|1807.13.peg.1023"/>
<reference evidence="1 2" key="1">
    <citation type="journal article" date="2015" name="Genome Announc.">
        <title>Draft Genome Sequence of Mycobacterium obuense Strain UC1, Isolated from Patient Sputum.</title>
        <authorList>
            <person name="Greninger A.L."/>
            <person name="Cunningham G."/>
            <person name="Hsu E.D."/>
            <person name="Yu J.M."/>
            <person name="Chiu C.Y."/>
            <person name="Miller S."/>
        </authorList>
    </citation>
    <scope>NUCLEOTIDE SEQUENCE [LARGE SCALE GENOMIC DNA]</scope>
    <source>
        <strain evidence="1 2">UC1</strain>
    </source>
</reference>
<protein>
    <submittedName>
        <fullName evidence="1">Uncharacterized protein</fullName>
    </submittedName>
</protein>
<proteinExistence type="predicted"/>
<sequence length="155" mass="17615">MTYQIRPLGSLPWPSGLGKHGSRYGKLEHELRALLGDDDFWDTEAHRRAFVSGDPDYRRIVLKELGQLPWSADVVDGVDAATALARSSPLLNQPLDSEAPWLNWAAPHRDNYPVWAWLTNGLNASDTVIGDGRHRLTYLRYHRPPEHEVLVRIET</sequence>
<accession>A0A0M2K9H7</accession>
<dbReference type="Proteomes" id="UP000034150">
    <property type="component" value="Unassembled WGS sequence"/>
</dbReference>
<gene>
    <name evidence="1" type="ORF">WN67_01060</name>
</gene>
<dbReference type="AlphaFoldDB" id="A0A0M2K9H7"/>
<organism evidence="1 2">
    <name type="scientific">Mycolicibacterium obuense</name>
    <dbReference type="NCBI Taxonomy" id="1807"/>
    <lineage>
        <taxon>Bacteria</taxon>
        <taxon>Bacillati</taxon>
        <taxon>Actinomycetota</taxon>
        <taxon>Actinomycetes</taxon>
        <taxon>Mycobacteriales</taxon>
        <taxon>Mycobacteriaceae</taxon>
        <taxon>Mycolicibacterium</taxon>
    </lineage>
</organism>
<evidence type="ECO:0000313" key="2">
    <source>
        <dbReference type="Proteomes" id="UP000034150"/>
    </source>
</evidence>
<dbReference type="EMBL" id="LAUZ02000007">
    <property type="protein sequence ID" value="KKF03899.1"/>
    <property type="molecule type" value="Genomic_DNA"/>
</dbReference>
<dbReference type="RefSeq" id="WP_046361199.1">
    <property type="nucleotide sequence ID" value="NZ_LAUZ02000007.1"/>
</dbReference>
<keyword evidence="2" id="KW-1185">Reference proteome</keyword>